<organism evidence="2 3">
    <name type="scientific">Novosphingobium flavum</name>
    <dbReference type="NCBI Taxonomy" id="1778672"/>
    <lineage>
        <taxon>Bacteria</taxon>
        <taxon>Pseudomonadati</taxon>
        <taxon>Pseudomonadota</taxon>
        <taxon>Alphaproteobacteria</taxon>
        <taxon>Sphingomonadales</taxon>
        <taxon>Sphingomonadaceae</taxon>
        <taxon>Novosphingobium</taxon>
    </lineage>
</organism>
<dbReference type="Gene3D" id="3.40.50.1110">
    <property type="entry name" value="SGNH hydrolase"/>
    <property type="match status" value="1"/>
</dbReference>
<dbReference type="SUPFAM" id="SSF52266">
    <property type="entry name" value="SGNH hydrolase"/>
    <property type="match status" value="1"/>
</dbReference>
<dbReference type="PANTHER" id="PTHR43784:SF2">
    <property type="entry name" value="GDSL-LIKE LIPASE_ACYLHYDROLASE, PUTATIVE (AFU_ORTHOLOGUE AFUA_2G00820)-RELATED"/>
    <property type="match status" value="1"/>
</dbReference>
<dbReference type="InterPro" id="IPR053140">
    <property type="entry name" value="GDSL_Rv0518-like"/>
</dbReference>
<dbReference type="Proteomes" id="UP000566813">
    <property type="component" value="Unassembled WGS sequence"/>
</dbReference>
<evidence type="ECO:0000313" key="2">
    <source>
        <dbReference type="EMBL" id="MBC2664293.1"/>
    </source>
</evidence>
<dbReference type="EMBL" id="JACLAW010000002">
    <property type="protein sequence ID" value="MBC2664293.1"/>
    <property type="molecule type" value="Genomic_DNA"/>
</dbReference>
<proteinExistence type="predicted"/>
<gene>
    <name evidence="2" type="ORF">H7F51_02040</name>
</gene>
<dbReference type="InterPro" id="IPR013830">
    <property type="entry name" value="SGNH_hydro"/>
</dbReference>
<accession>A0A7X1FP02</accession>
<dbReference type="GO" id="GO:0016788">
    <property type="term" value="F:hydrolase activity, acting on ester bonds"/>
    <property type="evidence" value="ECO:0007669"/>
    <property type="project" value="UniProtKB-ARBA"/>
</dbReference>
<dbReference type="Pfam" id="PF13472">
    <property type="entry name" value="Lipase_GDSL_2"/>
    <property type="match status" value="1"/>
</dbReference>
<keyword evidence="2" id="KW-0378">Hydrolase</keyword>
<keyword evidence="3" id="KW-1185">Reference proteome</keyword>
<reference evidence="2 3" key="1">
    <citation type="submission" date="2020-08" db="EMBL/GenBank/DDBJ databases">
        <title>The genome sequence of type strain Novosphingobium flavum NBRC 111647.</title>
        <authorList>
            <person name="Liu Y."/>
        </authorList>
    </citation>
    <scope>NUCLEOTIDE SEQUENCE [LARGE SCALE GENOMIC DNA]</scope>
    <source>
        <strain evidence="2 3">NBRC 111647</strain>
    </source>
</reference>
<evidence type="ECO:0000259" key="1">
    <source>
        <dbReference type="Pfam" id="PF13472"/>
    </source>
</evidence>
<dbReference type="CDD" id="cd01830">
    <property type="entry name" value="XynE_like"/>
    <property type="match status" value="1"/>
</dbReference>
<feature type="domain" description="SGNH hydrolase-type esterase" evidence="1">
    <location>
        <begin position="186"/>
        <end position="372"/>
    </location>
</feature>
<name>A0A7X1FP02_9SPHN</name>
<protein>
    <submittedName>
        <fullName evidence="2">SGNH/GDSL hydrolase family protein</fullName>
    </submittedName>
</protein>
<comment type="caution">
    <text evidence="2">The sequence shown here is derived from an EMBL/GenBank/DDBJ whole genome shotgun (WGS) entry which is preliminary data.</text>
</comment>
<dbReference type="RefSeq" id="WP_185662561.1">
    <property type="nucleotide sequence ID" value="NZ_JACLAW010000002.1"/>
</dbReference>
<dbReference type="PANTHER" id="PTHR43784">
    <property type="entry name" value="GDSL-LIKE LIPASE/ACYLHYDROLASE, PUTATIVE (AFU_ORTHOLOGUE AFUA_2G00820)-RELATED"/>
    <property type="match status" value="1"/>
</dbReference>
<dbReference type="AlphaFoldDB" id="A0A7X1FP02"/>
<evidence type="ECO:0000313" key="3">
    <source>
        <dbReference type="Proteomes" id="UP000566813"/>
    </source>
</evidence>
<dbReference type="InterPro" id="IPR036514">
    <property type="entry name" value="SGNH_hydro_sf"/>
</dbReference>
<sequence length="386" mass="41848">MSAHDALMAASLWMTAWMAPPAPQVLSAPEFPERVSPSFADETVVQHVRLAIGGKRLRVRFSNAYGDRPIAIEGVTIALRNGAGHYARPMHMTFAGNDRMVMPAHGQVLSDAVDLATIPLQEMRISLYLPGPTGPCTCHSRGEDPTQVFKGRSARPGAVPDRRVQQRVFLSGIDVAGSTAKRLVVAFGDSITDGVGSTIAANRRWPDLFAERVLDAGVNIGIVNAGIAGNYLTRTGEYPSFGEAGLARFKRDALEVPGATDTVILLGINDIGGEPDVGERLIAGYRQLIADAHARRIRVFLGTIPPFRGSTFFTEAGEQSRLRVNAWIRADNPADGIIDFDRALRDPANPGRVDPRFHSGDWLHPNDDGYRVMARAIDPAIFAKPR</sequence>